<evidence type="ECO:0008006" key="4">
    <source>
        <dbReference type="Google" id="ProtNLM"/>
    </source>
</evidence>
<evidence type="ECO:0000313" key="3">
    <source>
        <dbReference type="Proteomes" id="UP000265768"/>
    </source>
</evidence>
<sequence length="134" mass="13511">MRKMTFGLVISAVTACAALSLTGCGQEQVKEVARGVDQGVNAGRGTACATVLRLRKELMDPGLSADRLPAIKAEFAEAAGQTSDAELKKALNDAAAAIGALKPAGAEPVTVVTQAASLQDALGRVSSRCAAITG</sequence>
<protein>
    <recommendedName>
        <fullName evidence="4">Lipoprotein</fullName>
    </recommendedName>
</protein>
<dbReference type="AlphaFoldDB" id="A0A3A4ACL2"/>
<feature type="signal peptide" evidence="1">
    <location>
        <begin position="1"/>
        <end position="17"/>
    </location>
</feature>
<accession>A0A3A4ACL2</accession>
<organism evidence="2 3">
    <name type="scientific">Bailinhaonella thermotolerans</name>
    <dbReference type="NCBI Taxonomy" id="1070861"/>
    <lineage>
        <taxon>Bacteria</taxon>
        <taxon>Bacillati</taxon>
        <taxon>Actinomycetota</taxon>
        <taxon>Actinomycetes</taxon>
        <taxon>Streptosporangiales</taxon>
        <taxon>Streptosporangiaceae</taxon>
        <taxon>Bailinhaonella</taxon>
    </lineage>
</organism>
<dbReference type="RefSeq" id="WP_119930602.1">
    <property type="nucleotide sequence ID" value="NZ_QZEY01000019.1"/>
</dbReference>
<proteinExistence type="predicted"/>
<name>A0A3A4ACL2_9ACTN</name>
<gene>
    <name evidence="2" type="ORF">D5H75_33575</name>
</gene>
<dbReference type="PROSITE" id="PS51257">
    <property type="entry name" value="PROKAR_LIPOPROTEIN"/>
    <property type="match status" value="1"/>
</dbReference>
<evidence type="ECO:0000256" key="1">
    <source>
        <dbReference type="SAM" id="SignalP"/>
    </source>
</evidence>
<keyword evidence="1" id="KW-0732">Signal</keyword>
<keyword evidence="3" id="KW-1185">Reference proteome</keyword>
<dbReference type="Proteomes" id="UP000265768">
    <property type="component" value="Unassembled WGS sequence"/>
</dbReference>
<comment type="caution">
    <text evidence="2">The sequence shown here is derived from an EMBL/GenBank/DDBJ whole genome shotgun (WGS) entry which is preliminary data.</text>
</comment>
<dbReference type="EMBL" id="QZEY01000019">
    <property type="protein sequence ID" value="RJL23293.1"/>
    <property type="molecule type" value="Genomic_DNA"/>
</dbReference>
<evidence type="ECO:0000313" key="2">
    <source>
        <dbReference type="EMBL" id="RJL23293.1"/>
    </source>
</evidence>
<feature type="chain" id="PRO_5017414296" description="Lipoprotein" evidence="1">
    <location>
        <begin position="18"/>
        <end position="134"/>
    </location>
</feature>
<reference evidence="2 3" key="1">
    <citation type="submission" date="2018-09" db="EMBL/GenBank/DDBJ databases">
        <title>YIM 75507 draft genome.</title>
        <authorList>
            <person name="Tang S."/>
            <person name="Feng Y."/>
        </authorList>
    </citation>
    <scope>NUCLEOTIDE SEQUENCE [LARGE SCALE GENOMIC DNA]</scope>
    <source>
        <strain evidence="2 3">YIM 75507</strain>
    </source>
</reference>